<keyword evidence="8" id="KW-1185">Reference proteome</keyword>
<accession>A0ABR2HXP1</accession>
<dbReference type="Proteomes" id="UP001470230">
    <property type="component" value="Unassembled WGS sequence"/>
</dbReference>
<dbReference type="InterPro" id="IPR027417">
    <property type="entry name" value="P-loop_NTPase"/>
</dbReference>
<feature type="domain" description="UvrD-like helicase ATP-binding" evidence="6">
    <location>
        <begin position="61"/>
        <end position="233"/>
    </location>
</feature>
<sequence>MQITIFPSKSENEYDRDQHSNVNDFNSSNPITAHLPSLFKEGYLTSDLIILVHARKKIFTIQHLLKKASIDHFSIPIMTYYSLAEIILQNFGFLANKYKFKTIGRYEQLKIVKSICQSQNNLFNYKYVFLFIVKCKCYGFVNYSAQMSFSSFLKSKRSKNKYGFPFNQRNIQISDEIIDNNFLKIFHIYEDILKNKKYVDFEDLITFSSQILEHNPEVVSFYNRKYKFAFIDNTNQFLGRKVSLNNFASLLYVNRKPSPYISFNEQYYFKCKPNFQFFSFYSIPKPNYFDNFRQVPKNSCHENLDNSFDFNEANQIKSNPPKNFQTSSEVSDFDSEIENGVKLDISSINSNQNYNQNTNEIKNSISSRFELNKTLSDSEEDEYEILSDFNDFESDDYENDDSFYDEDIPKNVQNHKASWLLKNKFCLANSMKKKKYFKNNFCFPSKSIMYNQTETKRNKRRYSYYGQSPLFKEIRYHFEAFINQKGKIAFFSDDNYDQ</sequence>
<dbReference type="InterPro" id="IPR014016">
    <property type="entry name" value="UvrD-like_ATP-bd"/>
</dbReference>
<dbReference type="Gene3D" id="3.40.50.300">
    <property type="entry name" value="P-loop containing nucleotide triphosphate hydrolases"/>
    <property type="match status" value="1"/>
</dbReference>
<protein>
    <recommendedName>
        <fullName evidence="6">UvrD-like helicase ATP-binding domain-containing protein</fullName>
    </recommendedName>
</protein>
<keyword evidence="3" id="KW-0347">Helicase</keyword>
<evidence type="ECO:0000256" key="2">
    <source>
        <dbReference type="ARBA" id="ARBA00022801"/>
    </source>
</evidence>
<name>A0ABR2HXP1_9EUKA</name>
<evidence type="ECO:0000259" key="6">
    <source>
        <dbReference type="Pfam" id="PF00580"/>
    </source>
</evidence>
<feature type="compositionally biased region" description="Basic and acidic residues" evidence="5">
    <location>
        <begin position="10"/>
        <end position="19"/>
    </location>
</feature>
<evidence type="ECO:0000256" key="5">
    <source>
        <dbReference type="SAM" id="MobiDB-lite"/>
    </source>
</evidence>
<comment type="caution">
    <text evidence="7">The sequence shown here is derived from an EMBL/GenBank/DDBJ whole genome shotgun (WGS) entry which is preliminary data.</text>
</comment>
<evidence type="ECO:0000313" key="7">
    <source>
        <dbReference type="EMBL" id="KAK8854297.1"/>
    </source>
</evidence>
<keyword evidence="1" id="KW-0547">Nucleotide-binding</keyword>
<dbReference type="InterPro" id="IPR013986">
    <property type="entry name" value="DExx_box_DNA_helicase_dom_sf"/>
</dbReference>
<reference evidence="7 8" key="1">
    <citation type="submission" date="2024-04" db="EMBL/GenBank/DDBJ databases">
        <title>Tritrichomonas musculus Genome.</title>
        <authorList>
            <person name="Alves-Ferreira E."/>
            <person name="Grigg M."/>
            <person name="Lorenzi H."/>
            <person name="Galac M."/>
        </authorList>
    </citation>
    <scope>NUCLEOTIDE SEQUENCE [LARGE SCALE GENOMIC DNA]</scope>
    <source>
        <strain evidence="7 8">EAF2021</strain>
    </source>
</reference>
<evidence type="ECO:0000256" key="3">
    <source>
        <dbReference type="ARBA" id="ARBA00022806"/>
    </source>
</evidence>
<dbReference type="Gene3D" id="1.10.10.160">
    <property type="match status" value="1"/>
</dbReference>
<dbReference type="SUPFAM" id="SSF52540">
    <property type="entry name" value="P-loop containing nucleoside triphosphate hydrolases"/>
    <property type="match status" value="1"/>
</dbReference>
<keyword evidence="2" id="KW-0378">Hydrolase</keyword>
<keyword evidence="4" id="KW-0067">ATP-binding</keyword>
<feature type="region of interest" description="Disordered" evidence="5">
    <location>
        <begin position="1"/>
        <end position="25"/>
    </location>
</feature>
<evidence type="ECO:0000256" key="1">
    <source>
        <dbReference type="ARBA" id="ARBA00022741"/>
    </source>
</evidence>
<evidence type="ECO:0000256" key="4">
    <source>
        <dbReference type="ARBA" id="ARBA00022840"/>
    </source>
</evidence>
<organism evidence="7 8">
    <name type="scientific">Tritrichomonas musculus</name>
    <dbReference type="NCBI Taxonomy" id="1915356"/>
    <lineage>
        <taxon>Eukaryota</taxon>
        <taxon>Metamonada</taxon>
        <taxon>Parabasalia</taxon>
        <taxon>Tritrichomonadida</taxon>
        <taxon>Tritrichomonadidae</taxon>
        <taxon>Tritrichomonas</taxon>
    </lineage>
</organism>
<evidence type="ECO:0000313" key="8">
    <source>
        <dbReference type="Proteomes" id="UP001470230"/>
    </source>
</evidence>
<dbReference type="EMBL" id="JAPFFF010000021">
    <property type="protein sequence ID" value="KAK8854297.1"/>
    <property type="molecule type" value="Genomic_DNA"/>
</dbReference>
<dbReference type="Pfam" id="PF00580">
    <property type="entry name" value="UvrD-helicase"/>
    <property type="match status" value="1"/>
</dbReference>
<gene>
    <name evidence="7" type="ORF">M9Y10_016856</name>
</gene>
<proteinExistence type="predicted"/>